<sequence length="151" mass="15568">MPTSLFFSNELTATILSSEADACCVGPSVRPSSSWRVPCIHPTRGSSTQPAATSSHILDYSAAMTELHSTLAGVHGVAACAGKSTPWPPIGISDELKIARDVVSAVITVAAKQIWVCRRVLATAKVAPSPEACSPAPGVVRISPGLSTDTT</sequence>
<comment type="caution">
    <text evidence="1">The sequence shown here is derived from an EMBL/GenBank/DDBJ whole genome shotgun (WGS) entry which is preliminary data.</text>
</comment>
<organism evidence="1 2">
    <name type="scientific">Catharanthus roseus</name>
    <name type="common">Madagascar periwinkle</name>
    <name type="synonym">Vinca rosea</name>
    <dbReference type="NCBI Taxonomy" id="4058"/>
    <lineage>
        <taxon>Eukaryota</taxon>
        <taxon>Viridiplantae</taxon>
        <taxon>Streptophyta</taxon>
        <taxon>Embryophyta</taxon>
        <taxon>Tracheophyta</taxon>
        <taxon>Spermatophyta</taxon>
        <taxon>Magnoliopsida</taxon>
        <taxon>eudicotyledons</taxon>
        <taxon>Gunneridae</taxon>
        <taxon>Pentapetalae</taxon>
        <taxon>asterids</taxon>
        <taxon>lamiids</taxon>
        <taxon>Gentianales</taxon>
        <taxon>Apocynaceae</taxon>
        <taxon>Rauvolfioideae</taxon>
        <taxon>Vinceae</taxon>
        <taxon>Catharanthinae</taxon>
        <taxon>Catharanthus</taxon>
    </lineage>
</organism>
<protein>
    <submittedName>
        <fullName evidence="1">Uncharacterized protein</fullName>
    </submittedName>
</protein>
<dbReference type="EMBL" id="CM044706">
    <property type="protein sequence ID" value="KAI5657571.1"/>
    <property type="molecule type" value="Genomic_DNA"/>
</dbReference>
<reference evidence="2" key="1">
    <citation type="journal article" date="2023" name="Nat. Plants">
        <title>Single-cell RNA sequencing provides a high-resolution roadmap for understanding the multicellular compartmentation of specialized metabolism.</title>
        <authorList>
            <person name="Sun S."/>
            <person name="Shen X."/>
            <person name="Li Y."/>
            <person name="Li Y."/>
            <person name="Wang S."/>
            <person name="Li R."/>
            <person name="Zhang H."/>
            <person name="Shen G."/>
            <person name="Guo B."/>
            <person name="Wei J."/>
            <person name="Xu J."/>
            <person name="St-Pierre B."/>
            <person name="Chen S."/>
            <person name="Sun C."/>
        </authorList>
    </citation>
    <scope>NUCLEOTIDE SEQUENCE [LARGE SCALE GENOMIC DNA]</scope>
</reference>
<accession>A0ACC0ADI4</accession>
<name>A0ACC0ADI4_CATRO</name>
<proteinExistence type="predicted"/>
<dbReference type="Proteomes" id="UP001060085">
    <property type="component" value="Linkage Group LG06"/>
</dbReference>
<evidence type="ECO:0000313" key="1">
    <source>
        <dbReference type="EMBL" id="KAI5657571.1"/>
    </source>
</evidence>
<keyword evidence="2" id="KW-1185">Reference proteome</keyword>
<evidence type="ECO:0000313" key="2">
    <source>
        <dbReference type="Proteomes" id="UP001060085"/>
    </source>
</evidence>
<gene>
    <name evidence="1" type="ORF">M9H77_26364</name>
</gene>